<accession>A0AAV1IE55</accession>
<comment type="caution">
    <text evidence="2">The sequence shown here is derived from an EMBL/GenBank/DDBJ whole genome shotgun (WGS) entry which is preliminary data.</text>
</comment>
<gene>
    <name evidence="2" type="ORF">CVIRNUC_007734</name>
</gene>
<name>A0AAV1IE55_9CHLO</name>
<dbReference type="Proteomes" id="UP001314263">
    <property type="component" value="Unassembled WGS sequence"/>
</dbReference>
<feature type="transmembrane region" description="Helical" evidence="1">
    <location>
        <begin position="278"/>
        <end position="296"/>
    </location>
</feature>
<protein>
    <submittedName>
        <fullName evidence="2">Uncharacterized protein</fullName>
    </submittedName>
</protein>
<keyword evidence="1" id="KW-0812">Transmembrane</keyword>
<dbReference type="AlphaFoldDB" id="A0AAV1IE55"/>
<keyword evidence="3" id="KW-1185">Reference proteome</keyword>
<proteinExistence type="predicted"/>
<sequence length="302" mass="32506">MLRQVLGKGAPVAVGAAAAAPSTAQCRAQNSSRNATGGATKTDREQALTLNVTENGLDVNGLSSSNEDWLLADVHQSGVLFSPEDVQDVVKQVMGFQRPAMVGCEVKEESPSDSDASSATDANEYMAAADMQVMRCQQDRFNFTQSLINLVNQPEVQRAVTRNLVNDPAFRKLIMDENKVDDAVLYPEAARGAFRITELDDEEEPEAESEQENPIIHIAGKVAANLVRLGRDLREAAQDVLVGIGFQIHALLGRPFKQAAAADAQGAESTSGRPDGAWVGRLLMTVGCAVITILLFKRMRVV</sequence>
<evidence type="ECO:0000313" key="2">
    <source>
        <dbReference type="EMBL" id="CAK0784530.1"/>
    </source>
</evidence>
<keyword evidence="1" id="KW-0472">Membrane</keyword>
<reference evidence="2 3" key="1">
    <citation type="submission" date="2023-10" db="EMBL/GenBank/DDBJ databases">
        <authorList>
            <person name="Maclean D."/>
            <person name="Macfadyen A."/>
        </authorList>
    </citation>
    <scope>NUCLEOTIDE SEQUENCE [LARGE SCALE GENOMIC DNA]</scope>
</reference>
<organism evidence="2 3">
    <name type="scientific">Coccomyxa viridis</name>
    <dbReference type="NCBI Taxonomy" id="1274662"/>
    <lineage>
        <taxon>Eukaryota</taxon>
        <taxon>Viridiplantae</taxon>
        <taxon>Chlorophyta</taxon>
        <taxon>core chlorophytes</taxon>
        <taxon>Trebouxiophyceae</taxon>
        <taxon>Trebouxiophyceae incertae sedis</taxon>
        <taxon>Coccomyxaceae</taxon>
        <taxon>Coccomyxa</taxon>
    </lineage>
</organism>
<keyword evidence="1" id="KW-1133">Transmembrane helix</keyword>
<evidence type="ECO:0000256" key="1">
    <source>
        <dbReference type="SAM" id="Phobius"/>
    </source>
</evidence>
<evidence type="ECO:0000313" key="3">
    <source>
        <dbReference type="Proteomes" id="UP001314263"/>
    </source>
</evidence>
<dbReference type="EMBL" id="CAUYUE010000010">
    <property type="protein sequence ID" value="CAK0784530.1"/>
    <property type="molecule type" value="Genomic_DNA"/>
</dbReference>